<reference evidence="1 2" key="1">
    <citation type="journal article" date="2020" name="ISME J.">
        <title>Enrichment and physiological characterization of a novel comammox Nitrospira indicates ammonium inhibition of complete nitrification.</title>
        <authorList>
            <person name="Sakoula D."/>
            <person name="Koch H."/>
            <person name="Frank J."/>
            <person name="Jetten M.S.M."/>
            <person name="van Kessel M.A.H.J."/>
            <person name="Lucker S."/>
        </authorList>
    </citation>
    <scope>NUCLEOTIDE SEQUENCE [LARGE SCALE GENOMIC DNA]</scope>
    <source>
        <strain evidence="1">Comreactor17</strain>
    </source>
</reference>
<evidence type="ECO:0000313" key="1">
    <source>
        <dbReference type="EMBL" id="QPD05383.1"/>
    </source>
</evidence>
<dbReference type="EMBL" id="CP047423">
    <property type="protein sequence ID" value="QPD05383.1"/>
    <property type="molecule type" value="Genomic_DNA"/>
</dbReference>
<dbReference type="AlphaFoldDB" id="A0A7S8FGF2"/>
<dbReference type="PROSITE" id="PS51257">
    <property type="entry name" value="PROKAR_LIPOPROTEIN"/>
    <property type="match status" value="1"/>
</dbReference>
<evidence type="ECO:0000313" key="2">
    <source>
        <dbReference type="Proteomes" id="UP000593737"/>
    </source>
</evidence>
<proteinExistence type="predicted"/>
<evidence type="ECO:0008006" key="3">
    <source>
        <dbReference type="Google" id="ProtNLM"/>
    </source>
</evidence>
<name>A0A7S8FGF2_9BACT</name>
<organism evidence="1 2">
    <name type="scientific">Candidatus Nitrospira kreftii</name>
    <dbReference type="NCBI Taxonomy" id="2652173"/>
    <lineage>
        <taxon>Bacteria</taxon>
        <taxon>Pseudomonadati</taxon>
        <taxon>Nitrospirota</taxon>
        <taxon>Nitrospiria</taxon>
        <taxon>Nitrospirales</taxon>
        <taxon>Nitrospiraceae</taxon>
        <taxon>Nitrospira</taxon>
    </lineage>
</organism>
<dbReference type="KEGG" id="nkf:Nkreftii_003157"/>
<protein>
    <recommendedName>
        <fullName evidence="3">Lipoprotein</fullName>
    </recommendedName>
</protein>
<sequence>MKKLLKLRIRILPLFLLGGLAGCALMNGMQERVSTCNYDHAWEAALEAVKDRSTDTKNKEDGLIVTQWLEIPMPGRTYGVFRRDVGNSRDRSRLTLKVKRLNDVTRISFVEERQSWVFRGGSRLFGWAPTDPSEEMMRDIQKRLDTKLQEHGCAVT</sequence>
<gene>
    <name evidence="1" type="ORF">Nkreftii_003157</name>
</gene>
<accession>A0A7S8FGF2</accession>
<dbReference type="Proteomes" id="UP000593737">
    <property type="component" value="Chromosome"/>
</dbReference>